<dbReference type="Proteomes" id="UP000521872">
    <property type="component" value="Unassembled WGS sequence"/>
</dbReference>
<evidence type="ECO:0000313" key="2">
    <source>
        <dbReference type="EMBL" id="KAF4623608.1"/>
    </source>
</evidence>
<evidence type="ECO:0000256" key="1">
    <source>
        <dbReference type="SAM" id="MobiDB-lite"/>
    </source>
</evidence>
<reference evidence="2 3" key="1">
    <citation type="submission" date="2019-12" db="EMBL/GenBank/DDBJ databases">
        <authorList>
            <person name="Floudas D."/>
            <person name="Bentzer J."/>
            <person name="Ahren D."/>
            <person name="Johansson T."/>
            <person name="Persson P."/>
            <person name="Tunlid A."/>
        </authorList>
    </citation>
    <scope>NUCLEOTIDE SEQUENCE [LARGE SCALE GENOMIC DNA]</scope>
    <source>
        <strain evidence="2 3">CBS 102.39</strain>
    </source>
</reference>
<keyword evidence="3" id="KW-1185">Reference proteome</keyword>
<feature type="compositionally biased region" description="Basic residues" evidence="1">
    <location>
        <begin position="209"/>
        <end position="219"/>
    </location>
</feature>
<feature type="region of interest" description="Disordered" evidence="1">
    <location>
        <begin position="199"/>
        <end position="219"/>
    </location>
</feature>
<dbReference type="InterPro" id="IPR019188">
    <property type="entry name" value="SNAPC1"/>
</dbReference>
<name>A0A8H4VV16_9AGAR</name>
<proteinExistence type="predicted"/>
<dbReference type="EMBL" id="JAACJL010000001">
    <property type="protein sequence ID" value="KAF4623608.1"/>
    <property type="molecule type" value="Genomic_DNA"/>
</dbReference>
<comment type="caution">
    <text evidence="2">The sequence shown here is derived from an EMBL/GenBank/DDBJ whole genome shotgun (WGS) entry which is preliminary data.</text>
</comment>
<dbReference type="Pfam" id="PF09808">
    <property type="entry name" value="SNAPC1"/>
    <property type="match status" value="1"/>
</dbReference>
<evidence type="ECO:0000313" key="3">
    <source>
        <dbReference type="Proteomes" id="UP000521872"/>
    </source>
</evidence>
<organism evidence="2 3">
    <name type="scientific">Agrocybe pediades</name>
    <dbReference type="NCBI Taxonomy" id="84607"/>
    <lineage>
        <taxon>Eukaryota</taxon>
        <taxon>Fungi</taxon>
        <taxon>Dikarya</taxon>
        <taxon>Basidiomycota</taxon>
        <taxon>Agaricomycotina</taxon>
        <taxon>Agaricomycetes</taxon>
        <taxon>Agaricomycetidae</taxon>
        <taxon>Agaricales</taxon>
        <taxon>Agaricineae</taxon>
        <taxon>Strophariaceae</taxon>
        <taxon>Agrocybe</taxon>
    </lineage>
</organism>
<gene>
    <name evidence="2" type="ORF">D9613_002129</name>
</gene>
<protein>
    <submittedName>
        <fullName evidence="2">Uncharacterized protein</fullName>
    </submittedName>
</protein>
<sequence>MSIVPTPSSNRGDVILQPSYFTSSIYVTALRDDISTLILKYHEAFAAQPVVAKPFALFKAVWRSLGWPWLHFVVLDNRPRQAFLQVTARLFLEKMVKTEAPFTRVVALFGMYTFFYTQVKDAAPPLHYINNIPIPSDHYLSLLAIPESLTNPGFLVLQPHVQYILSCFQKDRIFFIVPKSDLGALNPRDLPREIIVDDDTAMSEDGQKRKGRPARREKAKKARLALDSLDEWATEVDDDEASQRRNEVVHQYKELKAAMLGGNGGLLSESVEEATRSVLGRLEEAQAQTNVEDGSVDMLKRVVAGNSKGIFGLM</sequence>
<dbReference type="AlphaFoldDB" id="A0A8H4VV16"/>
<accession>A0A8H4VV16</accession>